<dbReference type="GO" id="GO:0031012">
    <property type="term" value="C:extracellular matrix"/>
    <property type="evidence" value="ECO:0007669"/>
    <property type="project" value="TreeGrafter"/>
</dbReference>
<reference evidence="4" key="1">
    <citation type="submission" date="2018-11" db="EMBL/GenBank/DDBJ databases">
        <authorList>
            <person name="Alioto T."/>
            <person name="Alioto T."/>
        </authorList>
    </citation>
    <scope>NUCLEOTIDE SEQUENCE</scope>
</reference>
<name>A0A8B6EDN5_MYTGA</name>
<evidence type="ECO:0008006" key="6">
    <source>
        <dbReference type="Google" id="ProtNLM"/>
    </source>
</evidence>
<organism evidence="4 5">
    <name type="scientific">Mytilus galloprovincialis</name>
    <name type="common">Mediterranean mussel</name>
    <dbReference type="NCBI Taxonomy" id="29158"/>
    <lineage>
        <taxon>Eukaryota</taxon>
        <taxon>Metazoa</taxon>
        <taxon>Spiralia</taxon>
        <taxon>Lophotrochozoa</taxon>
        <taxon>Mollusca</taxon>
        <taxon>Bivalvia</taxon>
        <taxon>Autobranchia</taxon>
        <taxon>Pteriomorphia</taxon>
        <taxon>Mytilida</taxon>
        <taxon>Mytiloidea</taxon>
        <taxon>Mytilidae</taxon>
        <taxon>Mytilinae</taxon>
        <taxon>Mytilus</taxon>
    </lineage>
</organism>
<evidence type="ECO:0000259" key="2">
    <source>
        <dbReference type="Pfam" id="PF00078"/>
    </source>
</evidence>
<feature type="non-terminal residue" evidence="4">
    <location>
        <position position="703"/>
    </location>
</feature>
<protein>
    <recommendedName>
        <fullName evidence="6">Reverse transcriptase domain-containing protein</fullName>
    </recommendedName>
</protein>
<dbReference type="AlphaFoldDB" id="A0A8B6EDN5"/>
<accession>A0A8B6EDN5</accession>
<feature type="domain" description="Endonuclease/exonuclease/phosphatase" evidence="3">
    <location>
        <begin position="135"/>
        <end position="318"/>
    </location>
</feature>
<dbReference type="EMBL" id="UYJE01004929">
    <property type="protein sequence ID" value="VDI32543.1"/>
    <property type="molecule type" value="Genomic_DNA"/>
</dbReference>
<dbReference type="InterPro" id="IPR000477">
    <property type="entry name" value="RT_dom"/>
</dbReference>
<dbReference type="Pfam" id="PF00078">
    <property type="entry name" value="RVT_1"/>
    <property type="match status" value="1"/>
</dbReference>
<dbReference type="InterPro" id="IPR043502">
    <property type="entry name" value="DNA/RNA_pol_sf"/>
</dbReference>
<feature type="domain" description="Reverse transcriptase" evidence="2">
    <location>
        <begin position="589"/>
        <end position="697"/>
    </location>
</feature>
<dbReference type="Gene3D" id="3.60.10.10">
    <property type="entry name" value="Endonuclease/exonuclease/phosphatase"/>
    <property type="match status" value="1"/>
</dbReference>
<dbReference type="Pfam" id="PF03372">
    <property type="entry name" value="Exo_endo_phos"/>
    <property type="match status" value="1"/>
</dbReference>
<dbReference type="PANTHER" id="PTHR33395:SF22">
    <property type="entry name" value="REVERSE TRANSCRIPTASE DOMAIN-CONTAINING PROTEIN"/>
    <property type="match status" value="1"/>
</dbReference>
<keyword evidence="5" id="KW-1185">Reference proteome</keyword>
<evidence type="ECO:0000313" key="4">
    <source>
        <dbReference type="EMBL" id="VDI32543.1"/>
    </source>
</evidence>
<dbReference type="SUPFAM" id="SSF56672">
    <property type="entry name" value="DNA/RNA polymerases"/>
    <property type="match status" value="1"/>
</dbReference>
<dbReference type="PANTHER" id="PTHR33395">
    <property type="entry name" value="TRANSCRIPTASE, PUTATIVE-RELATED-RELATED"/>
    <property type="match status" value="1"/>
</dbReference>
<keyword evidence="1" id="KW-0812">Transmembrane</keyword>
<dbReference type="InterPro" id="IPR005135">
    <property type="entry name" value="Endo/exonuclease/phosphatase"/>
</dbReference>
<comment type="caution">
    <text evidence="4">The sequence shown here is derived from an EMBL/GenBank/DDBJ whole genome shotgun (WGS) entry which is preliminary data.</text>
</comment>
<dbReference type="OrthoDB" id="6152624at2759"/>
<dbReference type="Proteomes" id="UP000596742">
    <property type="component" value="Unassembled WGS sequence"/>
</dbReference>
<gene>
    <name evidence="4" type="ORF">MGAL_10B068698</name>
</gene>
<proteinExistence type="predicted"/>
<sequence length="703" mass="81147">MSTVKLYSTNDGLINSDISNTESQTSGQDTLLGIKQHDTNCVMFDDESNVDNLLLPLPQVNLIIDVKLSYVSVFILAISVCIYYIINLENHALTANDKIFNSYGFSKSKGIRICSHNVNRIESKYEEIKHNLMFSDNQPDVLGLCETFLTKHTPDNELQVPGYVFERKDRTSQGGGGLIVYFSETIKFLRKNNIEIGGTETMWFEIKPDYKKSFLLCFVYRPPKSLIDWVDDFEKEIRVAMTINSDITIMGDFNFNFKAPNKPPQKWLNILESYNFQQLIEEATRVTKDTSTLIDHIYVNNPNMVEESHVCRYAISDHYPICLTRKEVNIGKKNTHSTITYRNFKNFNQNNFLLDLQSTPFHEIEFEENPSDCLQLFYDMLNKALDKHAPVVKKRVKRDRQPEWYNSEIIYARNMRDKYNALGLWNSNDPKTLWKCLHSLNPKVKNTPYELATEDNNTTKSKKCIADTFNNFFTSCAEKLREQGSYTPVNKADFSNLSKFVKNKLHKHEKFSIPPVNMNELFNELAKLDINKASGMDNIGPKILRLSAPFIASPLTYIFNRMIDTGIYPSLLKNAKVTPVFKDGDKLLATNYRPISVLPTLSKLIEKHVSNKMYKYLSKLKLLHPTQSGFRPQHSCQTALINIIDKWLQEMNDGNLNLAILLDFKKAFDLVDHDILCLKLEIYGFSEATVSFFKSYLNNRKQQ</sequence>
<dbReference type="GO" id="GO:0007508">
    <property type="term" value="P:larval heart development"/>
    <property type="evidence" value="ECO:0007669"/>
    <property type="project" value="TreeGrafter"/>
</dbReference>
<keyword evidence="1" id="KW-1133">Transmembrane helix</keyword>
<dbReference type="SUPFAM" id="SSF56219">
    <property type="entry name" value="DNase I-like"/>
    <property type="match status" value="1"/>
</dbReference>
<evidence type="ECO:0000256" key="1">
    <source>
        <dbReference type="SAM" id="Phobius"/>
    </source>
</evidence>
<evidence type="ECO:0000259" key="3">
    <source>
        <dbReference type="Pfam" id="PF03372"/>
    </source>
</evidence>
<dbReference type="InterPro" id="IPR036691">
    <property type="entry name" value="Endo/exonu/phosph_ase_sf"/>
</dbReference>
<evidence type="ECO:0000313" key="5">
    <source>
        <dbReference type="Proteomes" id="UP000596742"/>
    </source>
</evidence>
<keyword evidence="1" id="KW-0472">Membrane</keyword>
<dbReference type="GO" id="GO:0003824">
    <property type="term" value="F:catalytic activity"/>
    <property type="evidence" value="ECO:0007669"/>
    <property type="project" value="InterPro"/>
</dbReference>
<dbReference type="GO" id="GO:0061343">
    <property type="term" value="P:cell adhesion involved in heart morphogenesis"/>
    <property type="evidence" value="ECO:0007669"/>
    <property type="project" value="TreeGrafter"/>
</dbReference>
<feature type="transmembrane region" description="Helical" evidence="1">
    <location>
        <begin position="68"/>
        <end position="86"/>
    </location>
</feature>